<protein>
    <submittedName>
        <fullName evidence="1">Uncharacterized protein</fullName>
    </submittedName>
</protein>
<proteinExistence type="predicted"/>
<accession>A0A9N7RDP6</accession>
<dbReference type="Proteomes" id="UP001153555">
    <property type="component" value="Unassembled WGS sequence"/>
</dbReference>
<feature type="non-terminal residue" evidence="1">
    <location>
        <position position="99"/>
    </location>
</feature>
<feature type="non-terminal residue" evidence="1">
    <location>
        <position position="1"/>
    </location>
</feature>
<gene>
    <name evidence="1" type="ORF">SHERM_22424</name>
</gene>
<dbReference type="AlphaFoldDB" id="A0A9N7RDP6"/>
<dbReference type="EMBL" id="CACSLK010026087">
    <property type="protein sequence ID" value="CAA0825682.1"/>
    <property type="molecule type" value="Genomic_DNA"/>
</dbReference>
<organism evidence="1 2">
    <name type="scientific">Striga hermonthica</name>
    <name type="common">Purple witchweed</name>
    <name type="synonym">Buchnera hermonthica</name>
    <dbReference type="NCBI Taxonomy" id="68872"/>
    <lineage>
        <taxon>Eukaryota</taxon>
        <taxon>Viridiplantae</taxon>
        <taxon>Streptophyta</taxon>
        <taxon>Embryophyta</taxon>
        <taxon>Tracheophyta</taxon>
        <taxon>Spermatophyta</taxon>
        <taxon>Magnoliopsida</taxon>
        <taxon>eudicotyledons</taxon>
        <taxon>Gunneridae</taxon>
        <taxon>Pentapetalae</taxon>
        <taxon>asterids</taxon>
        <taxon>lamiids</taxon>
        <taxon>Lamiales</taxon>
        <taxon>Orobanchaceae</taxon>
        <taxon>Buchnereae</taxon>
        <taxon>Striga</taxon>
    </lineage>
</organism>
<name>A0A9N7RDP6_STRHE</name>
<sequence>AWLNLAVYVEGLFVAEERWSMVRRLLLLREGMSATVDSLTELDGARRLRWVHRRNSSSPDSDGATMVMVAYGGDSRRGRRTTVLRVDGWDMRPRWMACG</sequence>
<evidence type="ECO:0000313" key="2">
    <source>
        <dbReference type="Proteomes" id="UP001153555"/>
    </source>
</evidence>
<reference evidence="1" key="1">
    <citation type="submission" date="2019-12" db="EMBL/GenBank/DDBJ databases">
        <authorList>
            <person name="Scholes J."/>
        </authorList>
    </citation>
    <scope>NUCLEOTIDE SEQUENCE</scope>
</reference>
<evidence type="ECO:0000313" key="1">
    <source>
        <dbReference type="EMBL" id="CAA0825682.1"/>
    </source>
</evidence>
<keyword evidence="2" id="KW-1185">Reference proteome</keyword>
<comment type="caution">
    <text evidence="1">The sequence shown here is derived from an EMBL/GenBank/DDBJ whole genome shotgun (WGS) entry which is preliminary data.</text>
</comment>